<reference evidence="2" key="1">
    <citation type="journal article" date="2023" name="Plant J.">
        <title>The genome of the king protea, Protea cynaroides.</title>
        <authorList>
            <person name="Chang J."/>
            <person name="Duong T.A."/>
            <person name="Schoeman C."/>
            <person name="Ma X."/>
            <person name="Roodt D."/>
            <person name="Barker N."/>
            <person name="Li Z."/>
            <person name="Van de Peer Y."/>
            <person name="Mizrachi E."/>
        </authorList>
    </citation>
    <scope>NUCLEOTIDE SEQUENCE</scope>
    <source>
        <tissue evidence="2">Young leaves</tissue>
    </source>
</reference>
<evidence type="ECO:0000313" key="2">
    <source>
        <dbReference type="EMBL" id="KAJ4977971.1"/>
    </source>
</evidence>
<dbReference type="PANTHER" id="PTHR45096:SF1">
    <property type="entry name" value="PROTEIN NEDD1"/>
    <property type="match status" value="1"/>
</dbReference>
<dbReference type="GO" id="GO:0000919">
    <property type="term" value="P:cell plate assembly"/>
    <property type="evidence" value="ECO:0007669"/>
    <property type="project" value="TreeGrafter"/>
</dbReference>
<dbReference type="AlphaFoldDB" id="A0A9Q0KX37"/>
<dbReference type="GO" id="GO:0140496">
    <property type="term" value="F:gamma-tubulin complex binding"/>
    <property type="evidence" value="ECO:0007669"/>
    <property type="project" value="InterPro"/>
</dbReference>
<dbReference type="GO" id="GO:2000694">
    <property type="term" value="P:regulation of phragmoplast microtubule organization"/>
    <property type="evidence" value="ECO:0007669"/>
    <property type="project" value="TreeGrafter"/>
</dbReference>
<dbReference type="InterPro" id="IPR044621">
    <property type="entry name" value="NEDD1"/>
</dbReference>
<dbReference type="GO" id="GO:0005828">
    <property type="term" value="C:kinetochore microtubule"/>
    <property type="evidence" value="ECO:0007669"/>
    <property type="project" value="TreeGrafter"/>
</dbReference>
<dbReference type="EMBL" id="JAMYWD010000002">
    <property type="protein sequence ID" value="KAJ4977971.1"/>
    <property type="molecule type" value="Genomic_DNA"/>
</dbReference>
<feature type="region of interest" description="Disordered" evidence="1">
    <location>
        <begin position="1"/>
        <end position="24"/>
    </location>
</feature>
<evidence type="ECO:0000313" key="3">
    <source>
        <dbReference type="Proteomes" id="UP001141806"/>
    </source>
</evidence>
<organism evidence="2 3">
    <name type="scientific">Protea cynaroides</name>
    <dbReference type="NCBI Taxonomy" id="273540"/>
    <lineage>
        <taxon>Eukaryota</taxon>
        <taxon>Viridiplantae</taxon>
        <taxon>Streptophyta</taxon>
        <taxon>Embryophyta</taxon>
        <taxon>Tracheophyta</taxon>
        <taxon>Spermatophyta</taxon>
        <taxon>Magnoliopsida</taxon>
        <taxon>Proteales</taxon>
        <taxon>Proteaceae</taxon>
        <taxon>Protea</taxon>
    </lineage>
</organism>
<dbReference type="PANTHER" id="PTHR45096">
    <property type="entry name" value="PROTEIN NEDD1"/>
    <property type="match status" value="1"/>
</dbReference>
<dbReference type="GO" id="GO:0032467">
    <property type="term" value="P:positive regulation of cytokinesis"/>
    <property type="evidence" value="ECO:0007669"/>
    <property type="project" value="TreeGrafter"/>
</dbReference>
<protein>
    <submittedName>
        <fullName evidence="2">Uncharacterized protein</fullName>
    </submittedName>
</protein>
<evidence type="ECO:0000256" key="1">
    <source>
        <dbReference type="SAM" id="MobiDB-lite"/>
    </source>
</evidence>
<gene>
    <name evidence="2" type="ORF">NE237_008751</name>
</gene>
<name>A0A9Q0KX37_9MAGN</name>
<dbReference type="GO" id="GO:0010968">
    <property type="term" value="P:regulation of microtubule nucleation"/>
    <property type="evidence" value="ECO:0007669"/>
    <property type="project" value="InterPro"/>
</dbReference>
<accession>A0A9Q0KX37</accession>
<dbReference type="GO" id="GO:0060236">
    <property type="term" value="P:regulation of mitotic spindle organization"/>
    <property type="evidence" value="ECO:0007669"/>
    <property type="project" value="TreeGrafter"/>
</dbReference>
<sequence length="294" mass="31807">MPTSGGSTSSTMYSSTAEETPHQNHLWTAATLSRLQAPTNYNFKDDMEVFSPLVDVQPITPSLDKLLDDHEEGKKDNASLLFLPSGRRLPFAEDGGNDPHPISDWKFNSISRQMDRSDVTRFSSSRLTATTSVASSKSEESSTTSEVWTVTSGSLASTSIYSGLQDSSLSTRFSMSHGTKGIAAQANLELPVSMSQTFPRRFSTFAERISTIPSFSDGAALVTGSPKAKKKGAETREELLNSFFSRSETRAAPGSGIHPVINRERNFTTPKGTISARSTARDLFIYTSAGSAHS</sequence>
<keyword evidence="3" id="KW-1185">Reference proteome</keyword>
<dbReference type="OrthoDB" id="1602884at2759"/>
<comment type="caution">
    <text evidence="2">The sequence shown here is derived from an EMBL/GenBank/DDBJ whole genome shotgun (WGS) entry which is preliminary data.</text>
</comment>
<feature type="compositionally biased region" description="Low complexity" evidence="1">
    <location>
        <begin position="1"/>
        <end position="16"/>
    </location>
</feature>
<proteinExistence type="predicted"/>
<dbReference type="Proteomes" id="UP001141806">
    <property type="component" value="Unassembled WGS sequence"/>
</dbReference>